<keyword evidence="5" id="KW-0239">DNA-directed DNA polymerase</keyword>
<dbReference type="GO" id="GO:0008270">
    <property type="term" value="F:zinc ion binding"/>
    <property type="evidence" value="ECO:0007669"/>
    <property type="project" value="TreeGrafter"/>
</dbReference>
<dbReference type="InterPro" id="IPR016195">
    <property type="entry name" value="Pol/histidinol_Pase-like"/>
</dbReference>
<dbReference type="InterPro" id="IPR027421">
    <property type="entry name" value="DNA_pol_lamdba_lyase_dom_sf"/>
</dbReference>
<dbReference type="InterPro" id="IPR004013">
    <property type="entry name" value="PHP_dom"/>
</dbReference>
<dbReference type="GO" id="GO:0003677">
    <property type="term" value="F:DNA binding"/>
    <property type="evidence" value="ECO:0007669"/>
    <property type="project" value="InterPro"/>
</dbReference>
<gene>
    <name evidence="10" type="ORF">XU08_C0002G0104</name>
</gene>
<evidence type="ECO:0000256" key="7">
    <source>
        <dbReference type="ARBA" id="ARBA00049244"/>
    </source>
</evidence>
<dbReference type="InterPro" id="IPR010996">
    <property type="entry name" value="HHH_MUS81"/>
</dbReference>
<evidence type="ECO:0000256" key="6">
    <source>
        <dbReference type="ARBA" id="ARBA00023204"/>
    </source>
</evidence>
<dbReference type="Pfam" id="PF02811">
    <property type="entry name" value="PHP"/>
    <property type="match status" value="1"/>
</dbReference>
<keyword evidence="3" id="KW-0548">Nucleotidyltransferase</keyword>
<dbReference type="InterPro" id="IPR037160">
    <property type="entry name" value="DNA_Pol_thumb_sf"/>
</dbReference>
<dbReference type="GO" id="GO:0003887">
    <property type="term" value="F:DNA-directed DNA polymerase activity"/>
    <property type="evidence" value="ECO:0007669"/>
    <property type="project" value="UniProtKB-KW"/>
</dbReference>
<dbReference type="Gene3D" id="1.10.150.110">
    <property type="entry name" value="DNA polymerase beta, N-terminal domain-like"/>
    <property type="match status" value="1"/>
</dbReference>
<comment type="catalytic activity">
    <reaction evidence="7">
        <text>DNA(n) + a 2'-deoxyribonucleoside 5'-triphosphate = DNA(n+1) + diphosphate</text>
        <dbReference type="Rhea" id="RHEA:22508"/>
        <dbReference type="Rhea" id="RHEA-COMP:17339"/>
        <dbReference type="Rhea" id="RHEA-COMP:17340"/>
        <dbReference type="ChEBI" id="CHEBI:33019"/>
        <dbReference type="ChEBI" id="CHEBI:61560"/>
        <dbReference type="ChEBI" id="CHEBI:173112"/>
        <dbReference type="EC" id="2.7.7.7"/>
    </reaction>
</comment>
<dbReference type="InterPro" id="IPR002054">
    <property type="entry name" value="DNA-dir_DNA_pol_X"/>
</dbReference>
<dbReference type="GO" id="GO:0042578">
    <property type="term" value="F:phosphoric ester hydrolase activity"/>
    <property type="evidence" value="ECO:0007669"/>
    <property type="project" value="TreeGrafter"/>
</dbReference>
<dbReference type="Gene3D" id="3.30.210.10">
    <property type="entry name" value="DNA polymerase, thumb domain"/>
    <property type="match status" value="1"/>
</dbReference>
<evidence type="ECO:0000256" key="2">
    <source>
        <dbReference type="ARBA" id="ARBA00022679"/>
    </source>
</evidence>
<feature type="domain" description="Polymerase/histidinol phosphatase N-terminal" evidence="8">
    <location>
        <begin position="377"/>
        <end position="458"/>
    </location>
</feature>
<dbReference type="EC" id="2.7.7.7" evidence="1"/>
<dbReference type="CDD" id="cd07436">
    <property type="entry name" value="PHP_PolX"/>
    <property type="match status" value="1"/>
</dbReference>
<dbReference type="SUPFAM" id="SSF47802">
    <property type="entry name" value="DNA polymerase beta, N-terminal domain-like"/>
    <property type="match status" value="1"/>
</dbReference>
<dbReference type="GO" id="GO:0006281">
    <property type="term" value="P:DNA repair"/>
    <property type="evidence" value="ECO:0007669"/>
    <property type="project" value="UniProtKB-KW"/>
</dbReference>
<dbReference type="InterPro" id="IPR043519">
    <property type="entry name" value="NT_sf"/>
</dbReference>
<dbReference type="Pfam" id="PF14520">
    <property type="entry name" value="HHH_5"/>
    <property type="match status" value="1"/>
</dbReference>
<feature type="domain" description="DNA-directed DNA polymerase X" evidence="9">
    <location>
        <begin position="34"/>
        <end position="353"/>
    </location>
</feature>
<dbReference type="InterPro" id="IPR003141">
    <property type="entry name" value="Pol/His_phosphatase_N"/>
</dbReference>
<dbReference type="SMART" id="SM00481">
    <property type="entry name" value="POLIIIAc"/>
    <property type="match status" value="1"/>
</dbReference>
<keyword evidence="2" id="KW-0808">Transferase</keyword>
<dbReference type="SMART" id="SM00483">
    <property type="entry name" value="POLXc"/>
    <property type="match status" value="1"/>
</dbReference>
<dbReference type="Gene3D" id="1.10.150.20">
    <property type="entry name" value="5' to 3' exonuclease, C-terminal subdomain"/>
    <property type="match status" value="1"/>
</dbReference>
<evidence type="ECO:0000256" key="1">
    <source>
        <dbReference type="ARBA" id="ARBA00012417"/>
    </source>
</evidence>
<dbReference type="Gene3D" id="3.20.20.140">
    <property type="entry name" value="Metal-dependent hydrolases"/>
    <property type="match status" value="1"/>
</dbReference>
<evidence type="ECO:0000313" key="11">
    <source>
        <dbReference type="Proteomes" id="UP000051297"/>
    </source>
</evidence>
<dbReference type="PIRSF" id="PIRSF005047">
    <property type="entry name" value="UCP005047_YshC"/>
    <property type="match status" value="1"/>
</dbReference>
<evidence type="ECO:0000256" key="3">
    <source>
        <dbReference type="ARBA" id="ARBA00022695"/>
    </source>
</evidence>
<evidence type="ECO:0000259" key="9">
    <source>
        <dbReference type="SMART" id="SM00483"/>
    </source>
</evidence>
<dbReference type="EMBL" id="LDXK01000002">
    <property type="protein sequence ID" value="KRT67549.1"/>
    <property type="molecule type" value="Genomic_DNA"/>
</dbReference>
<dbReference type="SUPFAM" id="SSF81301">
    <property type="entry name" value="Nucleotidyltransferase"/>
    <property type="match status" value="1"/>
</dbReference>
<proteinExistence type="predicted"/>
<evidence type="ECO:0000313" key="10">
    <source>
        <dbReference type="EMBL" id="KRT67549.1"/>
    </source>
</evidence>
<evidence type="ECO:0000256" key="4">
    <source>
        <dbReference type="ARBA" id="ARBA00022763"/>
    </source>
</evidence>
<dbReference type="AlphaFoldDB" id="A0A0T5ZXL4"/>
<dbReference type="InterPro" id="IPR022311">
    <property type="entry name" value="PolX-like"/>
</dbReference>
<accession>A0A0T5ZXL4</accession>
<sequence>MVERFLPKEEVAGSNPVPRSTFQTANLFLMEPTRLSNTAITHLLREIAAAYEVKNENRFKIRAYDTAADSIEHATSEIKDLWEEGRLGELSGVGESISSHLDEYFRTGKVKHFEDVKKGLPAGMFAFFGLEGVGPKRAYRLAKELKVKTVEDLHRAVREKKIEKMEGFGRRSQELILKAIEGREQHKERILLPVASSIAGRLIEQIKLLPGVVRADPLGSLRRMVSTVGDIDIGIATTEPQRVVKEFTSLPDVARVVGAGGAKATVILKTGRQVDIRVQDPRSYGALLQYFTGSKSHNIHTRKIANELGLSLSEYGVSKFAGGKKIGQPLPVGTEEEFYRLLGLPFIPPEIREDAGEIEAAQKGKLPKLVEVSEIIGETHVHTTHSDGEETTESMIEEALRLGRQYVGISDHAPSAVTRGVAGARAEILKRRKEVEELRDKFRGKITIFFGAEVNIDAAAKMALPDELLALYEYVIGSIHTSFDQPKELTTRRLVTALENPYVNALGHPTGRLLGEREAYEADWEAVFAAAEKYRKILEINSYPSRLDLPDDLVRSARQRGIKFIISTDAHRHEHFENLRFGVAVARRGWCEAVDVVNTSEAASFVKMFNTRG</sequence>
<dbReference type="NCBIfam" id="NF006375">
    <property type="entry name" value="PRK08609.1"/>
    <property type="match status" value="1"/>
</dbReference>
<reference evidence="10 11" key="1">
    <citation type="submission" date="2015-05" db="EMBL/GenBank/DDBJ databases">
        <title>Critical biogeochemical functions in the subsurface are associated with bacteria from new phyla and little studied lineages.</title>
        <authorList>
            <person name="Hug L.A."/>
            <person name="Thomas B.C."/>
            <person name="Sharon I."/>
            <person name="Brown C.T."/>
            <person name="Sharma R."/>
            <person name="Hettich R.L."/>
            <person name="Wilkins M.J."/>
            <person name="Williams K.H."/>
            <person name="Singh A."/>
            <person name="Banfield J.F."/>
        </authorList>
    </citation>
    <scope>NUCLEOTIDE SEQUENCE [LARGE SCALE GENOMIC DNA]</scope>
    <source>
        <strain evidence="10">CSP1-7</strain>
    </source>
</reference>
<dbReference type="Gene3D" id="3.30.460.10">
    <property type="entry name" value="Beta Polymerase, domain 2"/>
    <property type="match status" value="1"/>
</dbReference>
<dbReference type="PANTHER" id="PTHR36928:SF1">
    <property type="entry name" value="PHOSPHATASE YCDX-RELATED"/>
    <property type="match status" value="1"/>
</dbReference>
<evidence type="ECO:0000259" key="8">
    <source>
        <dbReference type="SMART" id="SM00481"/>
    </source>
</evidence>
<dbReference type="PRINTS" id="PR00870">
    <property type="entry name" value="DNAPOLXBETA"/>
</dbReference>
<evidence type="ECO:0000256" key="5">
    <source>
        <dbReference type="ARBA" id="ARBA00022932"/>
    </source>
</evidence>
<dbReference type="SUPFAM" id="SSF89550">
    <property type="entry name" value="PHP domain-like"/>
    <property type="match status" value="1"/>
</dbReference>
<keyword evidence="6" id="KW-0234">DNA repair</keyword>
<dbReference type="InterPro" id="IPR002008">
    <property type="entry name" value="DNA_pol_X_beta-like"/>
</dbReference>
<keyword evidence="4" id="KW-0227">DNA damage</keyword>
<dbReference type="InterPro" id="IPR029398">
    <property type="entry name" value="PolB_thumb"/>
</dbReference>
<dbReference type="PANTHER" id="PTHR36928">
    <property type="entry name" value="PHOSPHATASE YCDX-RELATED"/>
    <property type="match status" value="1"/>
</dbReference>
<dbReference type="Pfam" id="PF14716">
    <property type="entry name" value="HHH_8"/>
    <property type="match status" value="1"/>
</dbReference>
<dbReference type="InterPro" id="IPR047967">
    <property type="entry name" value="PolX_PHP"/>
</dbReference>
<dbReference type="GO" id="GO:0005829">
    <property type="term" value="C:cytosol"/>
    <property type="evidence" value="ECO:0007669"/>
    <property type="project" value="TreeGrafter"/>
</dbReference>
<protein>
    <recommendedName>
        <fullName evidence="1">DNA-directed DNA polymerase</fullName>
        <ecNumber evidence="1">2.7.7.7</ecNumber>
    </recommendedName>
</protein>
<dbReference type="CDD" id="cd00141">
    <property type="entry name" value="NT_POLXc"/>
    <property type="match status" value="1"/>
</dbReference>
<comment type="caution">
    <text evidence="10">The sequence shown here is derived from an EMBL/GenBank/DDBJ whole genome shotgun (WGS) entry which is preliminary data.</text>
</comment>
<organism evidence="10 11">
    <name type="scientific">candidate division WWE3 bacterium CSP1-7</name>
    <dbReference type="NCBI Taxonomy" id="1576480"/>
    <lineage>
        <taxon>Bacteria</taxon>
        <taxon>Katanobacteria</taxon>
    </lineage>
</organism>
<dbReference type="Proteomes" id="UP000051297">
    <property type="component" value="Unassembled WGS sequence"/>
</dbReference>
<dbReference type="InterPro" id="IPR050243">
    <property type="entry name" value="PHP_phosphatase"/>
</dbReference>
<name>A0A0T5ZXL4_UNCKA</name>
<dbReference type="Pfam" id="PF14791">
    <property type="entry name" value="DNA_pol_B_thumb"/>
    <property type="match status" value="1"/>
</dbReference>
<dbReference type="STRING" id="1576480.XU08_C0002G0104"/>